<dbReference type="InterPro" id="IPR001732">
    <property type="entry name" value="UDP-Glc/GDP-Man_DH_N"/>
</dbReference>
<dbReference type="InterPro" id="IPR028357">
    <property type="entry name" value="UDPglc_DH_bac"/>
</dbReference>
<dbReference type="PANTHER" id="PTHR43750">
    <property type="entry name" value="UDP-GLUCOSE 6-DEHYDROGENASE TUAD"/>
    <property type="match status" value="1"/>
</dbReference>
<evidence type="ECO:0000256" key="1">
    <source>
        <dbReference type="ARBA" id="ARBA00004701"/>
    </source>
</evidence>
<comment type="caution">
    <text evidence="9">The sequence shown here is derived from an EMBL/GenBank/DDBJ whole genome shotgun (WGS) entry which is preliminary data.</text>
</comment>
<dbReference type="Proteomes" id="UP001519273">
    <property type="component" value="Unassembled WGS sequence"/>
</dbReference>
<dbReference type="Pfam" id="PF00984">
    <property type="entry name" value="UDPG_MGDP_dh"/>
    <property type="match status" value="1"/>
</dbReference>
<dbReference type="PIRSF" id="PIRSF000124">
    <property type="entry name" value="UDPglc_GDPman_dh"/>
    <property type="match status" value="1"/>
</dbReference>
<dbReference type="RefSeq" id="WP_209851961.1">
    <property type="nucleotide sequence ID" value="NZ_CBCRVE010000004.1"/>
</dbReference>
<dbReference type="SUPFAM" id="SSF52413">
    <property type="entry name" value="UDP-glucose/GDP-mannose dehydrogenase C-terminal domain"/>
    <property type="match status" value="1"/>
</dbReference>
<feature type="domain" description="UDP-glucose/GDP-mannose dehydrogenase C-terminal" evidence="8">
    <location>
        <begin position="339"/>
        <end position="442"/>
    </location>
</feature>
<accession>A0ABS4H6D3</accession>
<proteinExistence type="inferred from homology"/>
<dbReference type="InterPro" id="IPR036220">
    <property type="entry name" value="UDP-Glc/GDP-Man_DH_C_sf"/>
</dbReference>
<evidence type="ECO:0000313" key="10">
    <source>
        <dbReference type="Proteomes" id="UP001519273"/>
    </source>
</evidence>
<comment type="pathway">
    <text evidence="1">Nucleotide-sugar biosynthesis; UDP-alpha-D-glucuronate biosynthesis; UDP-alpha-D-glucuronate from UDP-alpha-D-glucose: step 1/1.</text>
</comment>
<evidence type="ECO:0000256" key="6">
    <source>
        <dbReference type="ARBA" id="ARBA00047473"/>
    </source>
</evidence>
<dbReference type="PANTHER" id="PTHR43750:SF3">
    <property type="entry name" value="UDP-GLUCOSE 6-DEHYDROGENASE TUAD"/>
    <property type="match status" value="1"/>
</dbReference>
<dbReference type="SUPFAM" id="SSF51735">
    <property type="entry name" value="NAD(P)-binding Rossmann-fold domains"/>
    <property type="match status" value="1"/>
</dbReference>
<evidence type="ECO:0000256" key="3">
    <source>
        <dbReference type="ARBA" id="ARBA00012954"/>
    </source>
</evidence>
<dbReference type="EC" id="1.1.1.22" evidence="3 7"/>
<evidence type="ECO:0000256" key="5">
    <source>
        <dbReference type="ARBA" id="ARBA00023027"/>
    </source>
</evidence>
<dbReference type="EMBL" id="JAGGKP010000010">
    <property type="protein sequence ID" value="MBP1938103.1"/>
    <property type="molecule type" value="Genomic_DNA"/>
</dbReference>
<dbReference type="Gene3D" id="1.20.5.100">
    <property type="entry name" value="Cytochrome c1, transmembrane anchor, C-terminal"/>
    <property type="match status" value="1"/>
</dbReference>
<evidence type="ECO:0000256" key="4">
    <source>
        <dbReference type="ARBA" id="ARBA00023002"/>
    </source>
</evidence>
<evidence type="ECO:0000256" key="2">
    <source>
        <dbReference type="ARBA" id="ARBA00006601"/>
    </source>
</evidence>
<evidence type="ECO:0000313" key="9">
    <source>
        <dbReference type="EMBL" id="MBP1938103.1"/>
    </source>
</evidence>
<comment type="catalytic activity">
    <reaction evidence="6 7">
        <text>UDP-alpha-D-glucose + 2 NAD(+) + H2O = UDP-alpha-D-glucuronate + 2 NADH + 3 H(+)</text>
        <dbReference type="Rhea" id="RHEA:23596"/>
        <dbReference type="ChEBI" id="CHEBI:15377"/>
        <dbReference type="ChEBI" id="CHEBI:15378"/>
        <dbReference type="ChEBI" id="CHEBI:57540"/>
        <dbReference type="ChEBI" id="CHEBI:57945"/>
        <dbReference type="ChEBI" id="CHEBI:58052"/>
        <dbReference type="ChEBI" id="CHEBI:58885"/>
        <dbReference type="EC" id="1.1.1.22"/>
    </reaction>
</comment>
<name>A0ABS4H6D3_9BACL</name>
<protein>
    <recommendedName>
        <fullName evidence="3 7">UDP-glucose 6-dehydrogenase</fullName>
        <ecNumber evidence="3 7">1.1.1.22</ecNumber>
    </recommendedName>
</protein>
<dbReference type="Pfam" id="PF03721">
    <property type="entry name" value="UDPG_MGDP_dh_N"/>
    <property type="match status" value="1"/>
</dbReference>
<dbReference type="InterPro" id="IPR008927">
    <property type="entry name" value="6-PGluconate_DH-like_C_sf"/>
</dbReference>
<evidence type="ECO:0000259" key="8">
    <source>
        <dbReference type="SMART" id="SM00984"/>
    </source>
</evidence>
<dbReference type="NCBIfam" id="TIGR03026">
    <property type="entry name" value="NDP-sugDHase"/>
    <property type="match status" value="2"/>
</dbReference>
<keyword evidence="10" id="KW-1185">Reference proteome</keyword>
<organism evidence="9 10">
    <name type="scientific">Paenibacillus sediminis</name>
    <dbReference type="NCBI Taxonomy" id="664909"/>
    <lineage>
        <taxon>Bacteria</taxon>
        <taxon>Bacillati</taxon>
        <taxon>Bacillota</taxon>
        <taxon>Bacilli</taxon>
        <taxon>Bacillales</taxon>
        <taxon>Paenibacillaceae</taxon>
        <taxon>Paenibacillus</taxon>
    </lineage>
</organism>
<dbReference type="GO" id="GO:0003979">
    <property type="term" value="F:UDP-glucose 6-dehydrogenase activity"/>
    <property type="evidence" value="ECO:0007669"/>
    <property type="project" value="UniProtKB-EC"/>
</dbReference>
<dbReference type="InterPro" id="IPR014027">
    <property type="entry name" value="UDP-Glc/GDP-Man_DH_C"/>
</dbReference>
<comment type="similarity">
    <text evidence="2 7">Belongs to the UDP-glucose/GDP-mannose dehydrogenase family.</text>
</comment>
<keyword evidence="4 7" id="KW-0560">Oxidoreductase</keyword>
<dbReference type="InterPro" id="IPR017476">
    <property type="entry name" value="UDP-Glc/GDP-Man"/>
</dbReference>
<dbReference type="SUPFAM" id="SSF48179">
    <property type="entry name" value="6-phosphogluconate dehydrogenase C-terminal domain-like"/>
    <property type="match status" value="1"/>
</dbReference>
<dbReference type="InterPro" id="IPR014026">
    <property type="entry name" value="UDP-Glc/GDP-Man_DH_dimer"/>
</dbReference>
<evidence type="ECO:0000256" key="7">
    <source>
        <dbReference type="PIRNR" id="PIRNR000124"/>
    </source>
</evidence>
<keyword evidence="5 7" id="KW-0520">NAD</keyword>
<reference evidence="9 10" key="1">
    <citation type="submission" date="2021-03" db="EMBL/GenBank/DDBJ databases">
        <title>Genomic Encyclopedia of Type Strains, Phase IV (KMG-IV): sequencing the most valuable type-strain genomes for metagenomic binning, comparative biology and taxonomic classification.</title>
        <authorList>
            <person name="Goeker M."/>
        </authorList>
    </citation>
    <scope>NUCLEOTIDE SEQUENCE [LARGE SCALE GENOMIC DNA]</scope>
    <source>
        <strain evidence="9 10">DSM 23491</strain>
    </source>
</reference>
<dbReference type="Gene3D" id="3.40.50.720">
    <property type="entry name" value="NAD(P)-binding Rossmann-like Domain"/>
    <property type="match status" value="2"/>
</dbReference>
<sequence>MKVVCIGSGYVGTVTGAAFAALGHRTTVIDIDLAKVKLINGGKSPFFEPGLDKLMLEMVNRQLLSATTTFDEVYNANIVFIAVGTPSREDGTADLEHVKAAARNIGEHLNPDQFTVIVNKSTVPVGTSDLVGSILEETSGLRINEHFAVVSNPEFLREGFALEDVFFPDRIVVGTNHSGARTVMSVLYHHIIERVNYGELFQWIDFKVKQQQSPTAVYFETDTKSAEMIKYVSNAFLAIKISYVNEVARLCEALGANVLDVARGMGLDSRIGEKFLQVSSGWSGSCFPKDTTELLETGRKYRTDLTLVRAAIDSNNNMLEACVDKIKRRLKTLNGKNIGILGLTFKPNTDDARHTQSSYIIERLIKLGANVKAHDPKGMDKFRTINEHLQVRYCDNPEDVAERADAIVLMTHWDEYAKLNWQLIGQKMRNPYLLDTRNFLVGNQMNEIGFTYEGNGI</sequence>
<dbReference type="SMART" id="SM00984">
    <property type="entry name" value="UDPG_MGDP_dh_C"/>
    <property type="match status" value="1"/>
</dbReference>
<dbReference type="InterPro" id="IPR036291">
    <property type="entry name" value="NAD(P)-bd_dom_sf"/>
</dbReference>
<dbReference type="PIRSF" id="PIRSF500134">
    <property type="entry name" value="UDPglc_DH_bac"/>
    <property type="match status" value="1"/>
</dbReference>
<dbReference type="Pfam" id="PF03720">
    <property type="entry name" value="UDPG_MGDP_dh_C"/>
    <property type="match status" value="1"/>
</dbReference>
<gene>
    <name evidence="9" type="ORF">J2Z20_003021</name>
</gene>